<dbReference type="InterPro" id="IPR011650">
    <property type="entry name" value="Peptidase_M20_dimer"/>
</dbReference>
<evidence type="ECO:0000256" key="1">
    <source>
        <dbReference type="ARBA" id="ARBA00001947"/>
    </source>
</evidence>
<dbReference type="GO" id="GO:0006508">
    <property type="term" value="P:proteolysis"/>
    <property type="evidence" value="ECO:0007669"/>
    <property type="project" value="UniProtKB-KW"/>
</dbReference>
<accession>A0AAN7YQW6</accession>
<evidence type="ECO:0000256" key="4">
    <source>
        <dbReference type="ARBA" id="ARBA00022723"/>
    </source>
</evidence>
<evidence type="ECO:0000256" key="7">
    <source>
        <dbReference type="SAM" id="SignalP"/>
    </source>
</evidence>
<comment type="similarity">
    <text evidence="2">Belongs to the peptidase M20A family.</text>
</comment>
<dbReference type="SUPFAM" id="SSF53187">
    <property type="entry name" value="Zn-dependent exopeptidases"/>
    <property type="match status" value="1"/>
</dbReference>
<dbReference type="PROSITE" id="PS00758">
    <property type="entry name" value="ARGE_DAPE_CPG2_1"/>
    <property type="match status" value="1"/>
</dbReference>
<feature type="chain" id="PRO_5042846969" description="Peptidase M20 dimerisation domain-containing protein" evidence="7">
    <location>
        <begin position="22"/>
        <end position="490"/>
    </location>
</feature>
<dbReference type="GO" id="GO:0043604">
    <property type="term" value="P:amide biosynthetic process"/>
    <property type="evidence" value="ECO:0007669"/>
    <property type="project" value="UniProtKB-ARBA"/>
</dbReference>
<dbReference type="GO" id="GO:0016810">
    <property type="term" value="F:hydrolase activity, acting on carbon-nitrogen (but not peptide) bonds"/>
    <property type="evidence" value="ECO:0007669"/>
    <property type="project" value="UniProtKB-ARBA"/>
</dbReference>
<evidence type="ECO:0000256" key="5">
    <source>
        <dbReference type="ARBA" id="ARBA00022801"/>
    </source>
</evidence>
<dbReference type="InterPro" id="IPR002933">
    <property type="entry name" value="Peptidase_M20"/>
</dbReference>
<evidence type="ECO:0000313" key="9">
    <source>
        <dbReference type="EMBL" id="KAK5575931.1"/>
    </source>
</evidence>
<reference evidence="9 10" key="1">
    <citation type="submission" date="2023-11" db="EMBL/GenBank/DDBJ databases">
        <title>Dfirmibasis_genome.</title>
        <authorList>
            <person name="Edelbroek B."/>
            <person name="Kjellin J."/>
            <person name="Jerlstrom-Hultqvist J."/>
            <person name="Soderbom F."/>
        </authorList>
    </citation>
    <scope>NUCLEOTIDE SEQUENCE [LARGE SCALE GENOMIC DNA]</scope>
    <source>
        <strain evidence="9 10">TNS-C-14</strain>
    </source>
</reference>
<keyword evidence="5" id="KW-0378">Hydrolase</keyword>
<dbReference type="Pfam" id="PF07687">
    <property type="entry name" value="M20_dimer"/>
    <property type="match status" value="1"/>
</dbReference>
<dbReference type="PANTHER" id="PTHR45962">
    <property type="entry name" value="N-FATTY-ACYL-AMINO ACID SYNTHASE/HYDROLASE PM20D1"/>
    <property type="match status" value="1"/>
</dbReference>
<dbReference type="GO" id="GO:0043605">
    <property type="term" value="P:amide catabolic process"/>
    <property type="evidence" value="ECO:0007669"/>
    <property type="project" value="UniProtKB-ARBA"/>
</dbReference>
<keyword evidence="10" id="KW-1185">Reference proteome</keyword>
<sequence length="490" mass="55969">MIFKFFFIFFLIILIIKTTESVDSSVNVHLTKSRAELASSFKESLSFKTISFDKDDQNNKIDYSEFLRFHIFLQNKYPLIHKILKKTVINKYSLLFEWTGSDKTLKPLLLNSHYDVVPVVDSEWAFNPWGEIRNDNIYGRGTIDNKVVLMATMESIEAILANNYTQPIRTIYLCFGHDEEIGGLDGHRMIAKHFREISVKAEAIFDEGCPFLASNFIQGFEDIIAGVGVFEKGYLFYKLTSRINTFTHSAIPPQESAIGILSKALSKIESNPFAPVENIEKKNQLLQFFNGETIKSNPFLNSMTKTTTALSMVQAGTKPNVIPTTASAWVSHRIINGNSIEFVKSRILDLINDTRITMEIEAFLEPSPISSPFTTAYQILKQTIYQQFGGYNVKVVPTQLMANTDTRHYWDITDNIYRFIPIVGNFMDFVSIHGNNEKISIDDYIKTIHFYKKLILNFQPFSNASSSNHINKNLKINDYCPNSIYSNNKS</sequence>
<proteinExistence type="inferred from homology"/>
<dbReference type="GO" id="GO:0006520">
    <property type="term" value="P:amino acid metabolic process"/>
    <property type="evidence" value="ECO:0007669"/>
    <property type="project" value="UniProtKB-ARBA"/>
</dbReference>
<comment type="cofactor">
    <cofactor evidence="1">
        <name>Zn(2+)</name>
        <dbReference type="ChEBI" id="CHEBI:29105"/>
    </cofactor>
</comment>
<protein>
    <recommendedName>
        <fullName evidence="8">Peptidase M20 dimerisation domain-containing protein</fullName>
    </recommendedName>
</protein>
<dbReference type="AlphaFoldDB" id="A0AAN7YQW6"/>
<keyword evidence="4" id="KW-0479">Metal-binding</keyword>
<dbReference type="FunFam" id="3.30.70.360:FF:000039">
    <property type="entry name" value="Vacuolar carboxypeptidase Cps1, putative (AFU_orthologue AFUA_3G07040)"/>
    <property type="match status" value="1"/>
</dbReference>
<dbReference type="Gene3D" id="1.10.150.900">
    <property type="match status" value="1"/>
</dbReference>
<dbReference type="PANTHER" id="PTHR45962:SF1">
    <property type="entry name" value="N-FATTY-ACYL-AMINO ACID SYNTHASE_HYDROLASE PM20D1"/>
    <property type="match status" value="1"/>
</dbReference>
<evidence type="ECO:0000256" key="2">
    <source>
        <dbReference type="ARBA" id="ARBA00006247"/>
    </source>
</evidence>
<dbReference type="Proteomes" id="UP001344447">
    <property type="component" value="Unassembled WGS sequence"/>
</dbReference>
<dbReference type="InterPro" id="IPR047177">
    <property type="entry name" value="Pept_M20A"/>
</dbReference>
<evidence type="ECO:0000259" key="8">
    <source>
        <dbReference type="Pfam" id="PF07687"/>
    </source>
</evidence>
<dbReference type="InterPro" id="IPR001261">
    <property type="entry name" value="ArgE/DapE_CS"/>
</dbReference>
<feature type="signal peptide" evidence="7">
    <location>
        <begin position="1"/>
        <end position="21"/>
    </location>
</feature>
<feature type="domain" description="Peptidase M20 dimerisation" evidence="8">
    <location>
        <begin position="232"/>
        <end position="353"/>
    </location>
</feature>
<dbReference type="GO" id="GO:1990845">
    <property type="term" value="P:adaptive thermogenesis"/>
    <property type="evidence" value="ECO:0007669"/>
    <property type="project" value="UniProtKB-ARBA"/>
</dbReference>
<dbReference type="GO" id="GO:0046872">
    <property type="term" value="F:metal ion binding"/>
    <property type="evidence" value="ECO:0007669"/>
    <property type="project" value="UniProtKB-KW"/>
</dbReference>
<dbReference type="Pfam" id="PF01546">
    <property type="entry name" value="Peptidase_M20"/>
    <property type="match status" value="1"/>
</dbReference>
<evidence type="ECO:0000256" key="6">
    <source>
        <dbReference type="ARBA" id="ARBA00022833"/>
    </source>
</evidence>
<evidence type="ECO:0000256" key="3">
    <source>
        <dbReference type="ARBA" id="ARBA00022670"/>
    </source>
</evidence>
<dbReference type="FunFam" id="3.40.630.10:FF:000027">
    <property type="entry name" value="N-fatty-acyl-amino acid synthase/hydrolase PM20D1"/>
    <property type="match status" value="1"/>
</dbReference>
<name>A0AAN7YQW6_9MYCE</name>
<dbReference type="GO" id="GO:0006629">
    <property type="term" value="P:lipid metabolic process"/>
    <property type="evidence" value="ECO:0007669"/>
    <property type="project" value="UniProtKB-ARBA"/>
</dbReference>
<dbReference type="FunFam" id="1.10.150.900:FF:000003">
    <property type="entry name" value="N-fatty-acyl-amino acid synthase/hydrolase PM20D1"/>
    <property type="match status" value="1"/>
</dbReference>
<organism evidence="9 10">
    <name type="scientific">Dictyostelium firmibasis</name>
    <dbReference type="NCBI Taxonomy" id="79012"/>
    <lineage>
        <taxon>Eukaryota</taxon>
        <taxon>Amoebozoa</taxon>
        <taxon>Evosea</taxon>
        <taxon>Eumycetozoa</taxon>
        <taxon>Dictyostelia</taxon>
        <taxon>Dictyosteliales</taxon>
        <taxon>Dictyosteliaceae</taxon>
        <taxon>Dictyostelium</taxon>
    </lineage>
</organism>
<keyword evidence="6" id="KW-0862">Zinc</keyword>
<dbReference type="EMBL" id="JAVFKY010000005">
    <property type="protein sequence ID" value="KAK5575931.1"/>
    <property type="molecule type" value="Genomic_DNA"/>
</dbReference>
<keyword evidence="7" id="KW-0732">Signal</keyword>
<dbReference type="Gene3D" id="3.30.70.360">
    <property type="match status" value="1"/>
</dbReference>
<evidence type="ECO:0000313" key="10">
    <source>
        <dbReference type="Proteomes" id="UP001344447"/>
    </source>
</evidence>
<keyword evidence="3" id="KW-0645">Protease</keyword>
<gene>
    <name evidence="9" type="ORF">RB653_007066</name>
</gene>
<dbReference type="Gene3D" id="3.40.630.10">
    <property type="entry name" value="Zn peptidases"/>
    <property type="match status" value="1"/>
</dbReference>
<dbReference type="GO" id="GO:0005576">
    <property type="term" value="C:extracellular region"/>
    <property type="evidence" value="ECO:0007669"/>
    <property type="project" value="UniProtKB-ARBA"/>
</dbReference>
<dbReference type="GO" id="GO:0008233">
    <property type="term" value="F:peptidase activity"/>
    <property type="evidence" value="ECO:0007669"/>
    <property type="project" value="UniProtKB-KW"/>
</dbReference>
<dbReference type="InterPro" id="IPR036264">
    <property type="entry name" value="Bact_exopeptidase_dim_dom"/>
</dbReference>
<dbReference type="SUPFAM" id="SSF55031">
    <property type="entry name" value="Bacterial exopeptidase dimerisation domain"/>
    <property type="match status" value="1"/>
</dbReference>
<comment type="caution">
    <text evidence="9">The sequence shown here is derived from an EMBL/GenBank/DDBJ whole genome shotgun (WGS) entry which is preliminary data.</text>
</comment>